<dbReference type="Pfam" id="PF13414">
    <property type="entry name" value="TPR_11"/>
    <property type="match status" value="1"/>
</dbReference>
<evidence type="ECO:0000256" key="1">
    <source>
        <dbReference type="ARBA" id="ARBA00022737"/>
    </source>
</evidence>
<comment type="caution">
    <text evidence="5">The sequence shown here is derived from an EMBL/GenBank/DDBJ whole genome shotgun (WGS) entry which is preliminary data.</text>
</comment>
<evidence type="ECO:0000256" key="3">
    <source>
        <dbReference type="PROSITE-ProRule" id="PRU00339"/>
    </source>
</evidence>
<dbReference type="InterPro" id="IPR051012">
    <property type="entry name" value="CellSynth/LPSAsmb/PSIAsmb"/>
</dbReference>
<dbReference type="SUPFAM" id="SSF48452">
    <property type="entry name" value="TPR-like"/>
    <property type="match status" value="2"/>
</dbReference>
<dbReference type="PANTHER" id="PTHR45586">
    <property type="entry name" value="TPR REPEAT-CONTAINING PROTEIN PA4667"/>
    <property type="match status" value="1"/>
</dbReference>
<dbReference type="RefSeq" id="WP_307157215.1">
    <property type="nucleotide sequence ID" value="NZ_JAUSWH010000003.1"/>
</dbReference>
<keyword evidence="1" id="KW-0677">Repeat</keyword>
<dbReference type="SMART" id="SM00028">
    <property type="entry name" value="TPR"/>
    <property type="match status" value="8"/>
</dbReference>
<gene>
    <name evidence="5" type="ORF">QO005_001347</name>
</gene>
<accession>A0ABU0IBD8</accession>
<organism evidence="5 6">
    <name type="scientific">Rhizobium paknamense</name>
    <dbReference type="NCBI Taxonomy" id="1206817"/>
    <lineage>
        <taxon>Bacteria</taxon>
        <taxon>Pseudomonadati</taxon>
        <taxon>Pseudomonadota</taxon>
        <taxon>Alphaproteobacteria</taxon>
        <taxon>Hyphomicrobiales</taxon>
        <taxon>Rhizobiaceae</taxon>
        <taxon>Rhizobium/Agrobacterium group</taxon>
        <taxon>Rhizobium</taxon>
    </lineage>
</organism>
<dbReference type="EMBL" id="JAUSWH010000003">
    <property type="protein sequence ID" value="MDQ0455017.1"/>
    <property type="molecule type" value="Genomic_DNA"/>
</dbReference>
<keyword evidence="6" id="KW-1185">Reference proteome</keyword>
<name>A0ABU0IBD8_9HYPH</name>
<feature type="repeat" description="TPR" evidence="3">
    <location>
        <begin position="536"/>
        <end position="569"/>
    </location>
</feature>
<evidence type="ECO:0000256" key="2">
    <source>
        <dbReference type="ARBA" id="ARBA00022803"/>
    </source>
</evidence>
<feature type="compositionally biased region" description="Basic and acidic residues" evidence="4">
    <location>
        <begin position="570"/>
        <end position="580"/>
    </location>
</feature>
<protein>
    <submittedName>
        <fullName evidence="5">Tetratricopeptide (TPR) repeat protein</fullName>
    </submittedName>
</protein>
<feature type="repeat" description="TPR" evidence="3">
    <location>
        <begin position="433"/>
        <end position="466"/>
    </location>
</feature>
<proteinExistence type="predicted"/>
<reference evidence="5 6" key="1">
    <citation type="submission" date="2023-07" db="EMBL/GenBank/DDBJ databases">
        <title>Genomic Encyclopedia of Type Strains, Phase IV (KMG-IV): sequencing the most valuable type-strain genomes for metagenomic binning, comparative biology and taxonomic classification.</title>
        <authorList>
            <person name="Goeker M."/>
        </authorList>
    </citation>
    <scope>NUCLEOTIDE SEQUENCE [LARGE SCALE GENOMIC DNA]</scope>
    <source>
        <strain evidence="5 6">DSM 100301</strain>
    </source>
</reference>
<dbReference type="InterPro" id="IPR011990">
    <property type="entry name" value="TPR-like_helical_dom_sf"/>
</dbReference>
<dbReference type="PROSITE" id="PS50005">
    <property type="entry name" value="TPR"/>
    <property type="match status" value="3"/>
</dbReference>
<dbReference type="PROSITE" id="PS50293">
    <property type="entry name" value="TPR_REGION"/>
    <property type="match status" value="1"/>
</dbReference>
<sequence length="615" mass="66778">MRQIFARRFLSGSALLVVTCLGVGGMIAGPLTARAETTAQPAAEGFSLKDVDSFSGAYLAARTANADRDFPLAVELYGKALGFAPHDTELQESLMLSHFMAGNFAEGVKLARELRKDAAVERITVLARGLEAIRTKDYKEAEKILAYKGPNDLDRLTNALLVAWARMGSGRGKEALAQIDALKGPGWYGIFKNYNAGVMAAAMGDTAKARSYLSSVITDREGGATAPDTFLRSVMALATLEAKAGNKQKALDALAAGDEMISNYAPFKALQEKIEKGETPPQAITTAQQGAASVLFSIGGALNRQGAQDTVALYLQLSRALDPTSADMLIMLGGIAEANKQTEQAISYYQQVAQDSPMRRISELQLGLALAETGKTAESREHLKGLIASDPSDIRSYLAYGSVLSDAKDYAEMADNYDKAVAVIGPTPAKSNWSVFFQRGIAYERLKKWDQAEPNFRKALELNPDQPQVLNYLGYSWVDMNRNLQEGLEMIKKAVELKPDDGYIVDSLGWAYFRLGRFDDAVNELERAVQLKAGDATINDHLGDAYWRVGRQLEAIYQWRQALAFKPEADQEPKIREKLENGLPELPPGPGAADAVKPTPPASTEPPAADPEKKT</sequence>
<dbReference type="PANTHER" id="PTHR45586:SF1">
    <property type="entry name" value="LIPOPOLYSACCHARIDE ASSEMBLY PROTEIN B"/>
    <property type="match status" value="1"/>
</dbReference>
<dbReference type="Pfam" id="PF13432">
    <property type="entry name" value="TPR_16"/>
    <property type="match status" value="1"/>
</dbReference>
<dbReference type="Pfam" id="PF00515">
    <property type="entry name" value="TPR_1"/>
    <property type="match status" value="1"/>
</dbReference>
<feature type="repeat" description="TPR" evidence="3">
    <location>
        <begin position="502"/>
        <end position="535"/>
    </location>
</feature>
<dbReference type="InterPro" id="IPR019734">
    <property type="entry name" value="TPR_rpt"/>
</dbReference>
<evidence type="ECO:0000313" key="5">
    <source>
        <dbReference type="EMBL" id="MDQ0455017.1"/>
    </source>
</evidence>
<feature type="region of interest" description="Disordered" evidence="4">
    <location>
        <begin position="570"/>
        <end position="615"/>
    </location>
</feature>
<evidence type="ECO:0000313" key="6">
    <source>
        <dbReference type="Proteomes" id="UP001235269"/>
    </source>
</evidence>
<evidence type="ECO:0000256" key="4">
    <source>
        <dbReference type="SAM" id="MobiDB-lite"/>
    </source>
</evidence>
<keyword evidence="2 3" id="KW-0802">TPR repeat</keyword>
<dbReference type="Gene3D" id="1.25.40.10">
    <property type="entry name" value="Tetratricopeptide repeat domain"/>
    <property type="match status" value="4"/>
</dbReference>
<dbReference type="Proteomes" id="UP001235269">
    <property type="component" value="Unassembled WGS sequence"/>
</dbReference>